<proteinExistence type="predicted"/>
<name>A0ABU5EXZ1_9BACT</name>
<sequence>MSDMDEQPAAELYRVVWDEPAALACLNAWNALLPHHSLAVTRAENVINILLKHAPLRYADPLTEGLLKLEVKPLIAYFEIEPAHVVRIKAVRLVPAKDQPHNV</sequence>
<keyword evidence="2" id="KW-1185">Reference proteome</keyword>
<evidence type="ECO:0000313" key="1">
    <source>
        <dbReference type="EMBL" id="MDY3560041.1"/>
    </source>
</evidence>
<evidence type="ECO:0008006" key="3">
    <source>
        <dbReference type="Google" id="ProtNLM"/>
    </source>
</evidence>
<reference evidence="2" key="1">
    <citation type="journal article" date="2023" name="Mar. Drugs">
        <title>Gemmata algarum, a Novel Planctomycete Isolated from an Algal Mat, Displays Antimicrobial Activity.</title>
        <authorList>
            <person name="Kumar G."/>
            <person name="Kallscheuer N."/>
            <person name="Kashif M."/>
            <person name="Ahamad S."/>
            <person name="Jagadeeshwari U."/>
            <person name="Pannikurungottu S."/>
            <person name="Haufschild T."/>
            <person name="Kabuu M."/>
            <person name="Sasikala C."/>
            <person name="Jogler C."/>
            <person name="Ramana C."/>
        </authorList>
    </citation>
    <scope>NUCLEOTIDE SEQUENCE [LARGE SCALE GENOMIC DNA]</scope>
    <source>
        <strain evidence="2">JC673</strain>
    </source>
</reference>
<evidence type="ECO:0000313" key="2">
    <source>
        <dbReference type="Proteomes" id="UP001272242"/>
    </source>
</evidence>
<dbReference type="EMBL" id="JAXBLV010000174">
    <property type="protein sequence ID" value="MDY3560041.1"/>
    <property type="molecule type" value="Genomic_DNA"/>
</dbReference>
<comment type="caution">
    <text evidence="1">The sequence shown here is derived from an EMBL/GenBank/DDBJ whole genome shotgun (WGS) entry which is preliminary data.</text>
</comment>
<protein>
    <recommendedName>
        <fullName evidence="3">Type II toxin-antitoxin system RelE/ParE family toxin</fullName>
    </recommendedName>
</protein>
<accession>A0ABU5EXZ1</accession>
<gene>
    <name evidence="1" type="ORF">R5W23_001265</name>
</gene>
<dbReference type="Proteomes" id="UP001272242">
    <property type="component" value="Unassembled WGS sequence"/>
</dbReference>
<dbReference type="RefSeq" id="WP_320686700.1">
    <property type="nucleotide sequence ID" value="NZ_JAXBLV010000174.1"/>
</dbReference>
<organism evidence="1 2">
    <name type="scientific">Gemmata algarum</name>
    <dbReference type="NCBI Taxonomy" id="2975278"/>
    <lineage>
        <taxon>Bacteria</taxon>
        <taxon>Pseudomonadati</taxon>
        <taxon>Planctomycetota</taxon>
        <taxon>Planctomycetia</taxon>
        <taxon>Gemmatales</taxon>
        <taxon>Gemmataceae</taxon>
        <taxon>Gemmata</taxon>
    </lineage>
</organism>